<dbReference type="InterPro" id="IPR023093">
    <property type="entry name" value="ScpA-like_C"/>
</dbReference>
<dbReference type="PANTHER" id="PTHR12585:SF69">
    <property type="entry name" value="FI11703P"/>
    <property type="match status" value="1"/>
</dbReference>
<proteinExistence type="inferred from homology"/>
<dbReference type="InterPro" id="IPR036390">
    <property type="entry name" value="WH_DNA-bd_sf"/>
</dbReference>
<dbReference type="InterPro" id="IPR006910">
    <property type="entry name" value="Rad21_Rec8_N"/>
</dbReference>
<feature type="region of interest" description="Disordered" evidence="4">
    <location>
        <begin position="179"/>
        <end position="217"/>
    </location>
</feature>
<dbReference type="AlphaFoldDB" id="A0AAJ0GIG6"/>
<reference evidence="7" key="1">
    <citation type="submission" date="2023-04" db="EMBL/GenBank/DDBJ databases">
        <title>Black Yeasts Isolated from many extreme environments.</title>
        <authorList>
            <person name="Coleine C."/>
            <person name="Stajich J.E."/>
            <person name="Selbmann L."/>
        </authorList>
    </citation>
    <scope>NUCLEOTIDE SEQUENCE</scope>
    <source>
        <strain evidence="7">CCFEE 5312</strain>
    </source>
</reference>
<comment type="subcellular location">
    <subcellularLocation>
        <location evidence="1">Nucleus</location>
    </subcellularLocation>
</comment>
<organism evidence="7 8">
    <name type="scientific">Extremus antarcticus</name>
    <dbReference type="NCBI Taxonomy" id="702011"/>
    <lineage>
        <taxon>Eukaryota</taxon>
        <taxon>Fungi</taxon>
        <taxon>Dikarya</taxon>
        <taxon>Ascomycota</taxon>
        <taxon>Pezizomycotina</taxon>
        <taxon>Dothideomycetes</taxon>
        <taxon>Dothideomycetidae</taxon>
        <taxon>Mycosphaerellales</taxon>
        <taxon>Extremaceae</taxon>
        <taxon>Extremus</taxon>
    </lineage>
</organism>
<feature type="region of interest" description="Disordered" evidence="4">
    <location>
        <begin position="411"/>
        <end position="438"/>
    </location>
</feature>
<dbReference type="Gene3D" id="1.10.10.580">
    <property type="entry name" value="Structural maintenance of chromosome 1. Chain E"/>
    <property type="match status" value="1"/>
</dbReference>
<keyword evidence="3" id="KW-0539">Nucleus</keyword>
<dbReference type="Proteomes" id="UP001271007">
    <property type="component" value="Unassembled WGS sequence"/>
</dbReference>
<dbReference type="GO" id="GO:0030892">
    <property type="term" value="C:mitotic cohesin complex"/>
    <property type="evidence" value="ECO:0007669"/>
    <property type="project" value="TreeGrafter"/>
</dbReference>
<evidence type="ECO:0000256" key="2">
    <source>
        <dbReference type="ARBA" id="ARBA00009870"/>
    </source>
</evidence>
<dbReference type="GO" id="GO:1990414">
    <property type="term" value="P:replication-born double-strand break repair via sister chromatid exchange"/>
    <property type="evidence" value="ECO:0007669"/>
    <property type="project" value="TreeGrafter"/>
</dbReference>
<dbReference type="CDD" id="cd21788">
    <property type="entry name" value="Rad21_Rec8_M_SpRad21p-like"/>
    <property type="match status" value="1"/>
</dbReference>
<dbReference type="FunFam" id="1.10.10.580:FF:000004">
    <property type="entry name" value="Double-strand-break repair protein rad21"/>
    <property type="match status" value="1"/>
</dbReference>
<evidence type="ECO:0000256" key="3">
    <source>
        <dbReference type="ARBA" id="ARBA00023242"/>
    </source>
</evidence>
<evidence type="ECO:0000259" key="6">
    <source>
        <dbReference type="Pfam" id="PF04825"/>
    </source>
</evidence>
<dbReference type="InterPro" id="IPR039781">
    <property type="entry name" value="Rad21/Rec8-like"/>
</dbReference>
<gene>
    <name evidence="7" type="primary">MCD1</name>
    <name evidence="7" type="ORF">LTR09_001257</name>
</gene>
<dbReference type="SUPFAM" id="SSF46785">
    <property type="entry name" value="Winged helix' DNA-binding domain"/>
    <property type="match status" value="1"/>
</dbReference>
<protein>
    <submittedName>
        <fullName evidence="7">Sister chromatid cohesion protein 1</fullName>
    </submittedName>
</protein>
<dbReference type="Pfam" id="PF04824">
    <property type="entry name" value="Rad21_Rec8"/>
    <property type="match status" value="1"/>
</dbReference>
<evidence type="ECO:0000259" key="5">
    <source>
        <dbReference type="Pfam" id="PF04824"/>
    </source>
</evidence>
<evidence type="ECO:0000313" key="7">
    <source>
        <dbReference type="EMBL" id="KAK3058179.1"/>
    </source>
</evidence>
<keyword evidence="8" id="KW-1185">Reference proteome</keyword>
<dbReference type="GO" id="GO:0003682">
    <property type="term" value="F:chromatin binding"/>
    <property type="evidence" value="ECO:0007669"/>
    <property type="project" value="TreeGrafter"/>
</dbReference>
<evidence type="ECO:0000313" key="8">
    <source>
        <dbReference type="Proteomes" id="UP001271007"/>
    </source>
</evidence>
<dbReference type="Pfam" id="PF04825">
    <property type="entry name" value="Rad21_Rec8_N"/>
    <property type="match status" value="1"/>
</dbReference>
<sequence length="626" mass="69085">MFYSDTLLAKTGPLARVWLASNLERKLTKQNVLTSNLENNVRDIIGEGQAPMALRLSSQLLLGVVKIYSRKAKYLLDDCNEALNKIKIAFRPGNVDLPNNQTHAANPNTLILPDAVTELDLFAPLPDAADLLRDDFDTRAPGRDPTLLDFGTSQLLPNDDFTPRRKKRTMELDDMDLGLDLGLEPGEQNIRSTPFSEDRSIEMGRRAPTPRKDEPTLLGDDDLGLDFGPDPDTTLNAGGFGLPVDDDQLMLDADDGYQVNELPDDIAAQNEAAFSRVQQAAERRQRDSDSPLSYLRASLERDLEQTFRFNIDEDDVEDSTMVQAQQRNKRRKVMQQDSETQLHNAQIKRQQEDRSAITKAPTFLPRDPMLLQLMEMQRNGSFVSNLMGNGRMEGWAPELRGIMSLEVIRKAGDKKRKRDSGVADLGETEDEGAAGSRQETLQLEIPEVDHFPVDEAPDFAPLMSDAAQPHLHDEPLPEDDDPGYIASPGGPAFDQTELPLLHPSQTGPVSLGTKNAVHLLRDFFAPDHPVSATEPPTPSKRVKGEALFTDLCPERTTGRGEATKMFFELLVLGTKDAVRVEQGGEGLGMPIRVRGKRGLWGSWAERGAGGEIAEQGAEVGGEGVEV</sequence>
<dbReference type="EMBL" id="JAWDJX010000002">
    <property type="protein sequence ID" value="KAK3058179.1"/>
    <property type="molecule type" value="Genomic_DNA"/>
</dbReference>
<evidence type="ECO:0000256" key="1">
    <source>
        <dbReference type="ARBA" id="ARBA00004123"/>
    </source>
</evidence>
<dbReference type="GO" id="GO:0007064">
    <property type="term" value="P:mitotic sister chromatid cohesion"/>
    <property type="evidence" value="ECO:0007669"/>
    <property type="project" value="TreeGrafter"/>
</dbReference>
<dbReference type="GO" id="GO:0005634">
    <property type="term" value="C:nucleus"/>
    <property type="evidence" value="ECO:0007669"/>
    <property type="project" value="UniProtKB-SubCell"/>
</dbReference>
<accession>A0AAJ0GIG6</accession>
<comment type="similarity">
    <text evidence="2">Belongs to the rad21 family.</text>
</comment>
<comment type="caution">
    <text evidence="7">The sequence shown here is derived from an EMBL/GenBank/DDBJ whole genome shotgun (WGS) entry which is preliminary data.</text>
</comment>
<dbReference type="InterPro" id="IPR006909">
    <property type="entry name" value="Rad21/Rec8_C_eu"/>
</dbReference>
<dbReference type="PANTHER" id="PTHR12585">
    <property type="entry name" value="SCC1 / RAD21 FAMILY MEMBER"/>
    <property type="match status" value="1"/>
</dbReference>
<evidence type="ECO:0000256" key="4">
    <source>
        <dbReference type="SAM" id="MobiDB-lite"/>
    </source>
</evidence>
<feature type="domain" description="Rad21/Rec8-like protein N-terminal" evidence="6">
    <location>
        <begin position="1"/>
        <end position="105"/>
    </location>
</feature>
<feature type="compositionally biased region" description="Basic and acidic residues" evidence="4">
    <location>
        <begin position="196"/>
        <end position="215"/>
    </location>
</feature>
<feature type="domain" description="Rad21/Rec8-like protein C-terminal eukaryotic" evidence="5">
    <location>
        <begin position="545"/>
        <end position="582"/>
    </location>
</feature>
<name>A0AAJ0GIG6_9PEZI</name>